<organism evidence="2 3">
    <name type="scientific">Candidatus Nomurabacteria bacterium GW2011_GWC2_42_20</name>
    <dbReference type="NCBI Taxonomy" id="1618756"/>
    <lineage>
        <taxon>Bacteria</taxon>
        <taxon>Candidatus Nomuraibacteriota</taxon>
    </lineage>
</organism>
<dbReference type="AlphaFoldDB" id="A0A0G0ZEX5"/>
<keyword evidence="1" id="KW-0472">Membrane</keyword>
<dbReference type="EMBL" id="LCDG01000009">
    <property type="protein sequence ID" value="KKS47267.1"/>
    <property type="molecule type" value="Genomic_DNA"/>
</dbReference>
<evidence type="ECO:0000313" key="2">
    <source>
        <dbReference type="EMBL" id="KKS47267.1"/>
    </source>
</evidence>
<dbReference type="Proteomes" id="UP000034704">
    <property type="component" value="Unassembled WGS sequence"/>
</dbReference>
<keyword evidence="1" id="KW-1133">Transmembrane helix</keyword>
<accession>A0A0G0ZEX5</accession>
<dbReference type="STRING" id="1618756.UV12_C0009G0006"/>
<proteinExistence type="predicted"/>
<gene>
    <name evidence="2" type="ORF">UV12_C0009G0006</name>
</gene>
<keyword evidence="1" id="KW-0812">Transmembrane</keyword>
<comment type="caution">
    <text evidence="2">The sequence shown here is derived from an EMBL/GenBank/DDBJ whole genome shotgun (WGS) entry which is preliminary data.</text>
</comment>
<reference evidence="2 3" key="1">
    <citation type="journal article" date="2015" name="Nature">
        <title>rRNA introns, odd ribosomes, and small enigmatic genomes across a large radiation of phyla.</title>
        <authorList>
            <person name="Brown C.T."/>
            <person name="Hug L.A."/>
            <person name="Thomas B.C."/>
            <person name="Sharon I."/>
            <person name="Castelle C.J."/>
            <person name="Singh A."/>
            <person name="Wilkins M.J."/>
            <person name="Williams K.H."/>
            <person name="Banfield J.F."/>
        </authorList>
    </citation>
    <scope>NUCLEOTIDE SEQUENCE [LARGE SCALE GENOMIC DNA]</scope>
</reference>
<evidence type="ECO:0000256" key="1">
    <source>
        <dbReference type="SAM" id="Phobius"/>
    </source>
</evidence>
<feature type="transmembrane region" description="Helical" evidence="1">
    <location>
        <begin position="39"/>
        <end position="59"/>
    </location>
</feature>
<sequence>MCKCNVQKGSPFILCKINGDPFHVDEFFATWYNQKMKEVIKAIIGFVAIIIVGLAGVTVSNVMKLGEMNATIITIDNITQAR</sequence>
<protein>
    <submittedName>
        <fullName evidence="2">Uncharacterized protein</fullName>
    </submittedName>
</protein>
<evidence type="ECO:0000313" key="3">
    <source>
        <dbReference type="Proteomes" id="UP000034704"/>
    </source>
</evidence>
<name>A0A0G0ZEX5_9BACT</name>